<dbReference type="GO" id="GO:0016020">
    <property type="term" value="C:membrane"/>
    <property type="evidence" value="ECO:0007669"/>
    <property type="project" value="UniProtKB-SubCell"/>
</dbReference>
<evidence type="ECO:0000256" key="4">
    <source>
        <dbReference type="ARBA" id="ARBA00023136"/>
    </source>
</evidence>
<evidence type="ECO:0000256" key="1">
    <source>
        <dbReference type="ARBA" id="ARBA00004141"/>
    </source>
</evidence>
<keyword evidence="2 5" id="KW-0812">Transmembrane</keyword>
<dbReference type="Proteomes" id="UP000053470">
    <property type="component" value="Unassembled WGS sequence"/>
</dbReference>
<dbReference type="AlphaFoldDB" id="A0A7U7PR13"/>
<feature type="transmembrane region" description="Helical" evidence="5">
    <location>
        <begin position="113"/>
        <end position="131"/>
    </location>
</feature>
<sequence length="140" mass="14626">MSAMSTTAPSGPSKFLNAGLWAAQALICVGFVIIGGIKLFKPIPELAAMWPWTGQFPEAFVRGLGVIDAAGGLGIFLPALLRIKPGLSVLAALGCVALQVCAMVFHISRGEVAAIPVNIVFLALAAFVLWGRRKLPVSAR</sequence>
<keyword evidence="4 5" id="KW-0472">Membrane</keyword>
<reference evidence="6" key="2">
    <citation type="submission" date="2022-04" db="EMBL/GenBank/DDBJ databases">
        <title>Genomic draft of R. solanacearum strain IPO1609, a phylotype IIB1/biovar 2/race 3 strain isolated from potato in Europe.</title>
        <authorList>
            <person name="Boucher C."/>
            <person name="Carrere S."/>
            <person name="Dossat C."/>
            <person name="Elbaz M."/>
            <person name="Genin S."/>
            <person name="Gouzy J."/>
            <person name="Prior P."/>
            <person name="Segurens B."/>
            <person name="Wincker P."/>
        </authorList>
    </citation>
    <scope>NUCLEOTIDE SEQUENCE</scope>
    <source>
        <strain evidence="6">IPO1609</strain>
    </source>
</reference>
<accession>A0A7U7PR13</accession>
<evidence type="ECO:0000313" key="7">
    <source>
        <dbReference type="Proteomes" id="UP000053470"/>
    </source>
</evidence>
<evidence type="ECO:0000256" key="2">
    <source>
        <dbReference type="ARBA" id="ARBA00022692"/>
    </source>
</evidence>
<dbReference type="EMBL" id="LN651281">
    <property type="protein sequence ID" value="CEJ17579.1"/>
    <property type="molecule type" value="Genomic_DNA"/>
</dbReference>
<protein>
    <submittedName>
        <fullName evidence="6">Hypothetical transmembrane protein</fullName>
    </submittedName>
</protein>
<proteinExistence type="predicted"/>
<organism evidence="6 7">
    <name type="scientific">Ralstonia solanacearum IPO1609</name>
    <dbReference type="NCBI Taxonomy" id="564066"/>
    <lineage>
        <taxon>Bacteria</taxon>
        <taxon>Pseudomonadati</taxon>
        <taxon>Pseudomonadota</taxon>
        <taxon>Betaproteobacteria</taxon>
        <taxon>Burkholderiales</taxon>
        <taxon>Burkholderiaceae</taxon>
        <taxon>Ralstonia</taxon>
        <taxon>Ralstonia solanacearum species complex</taxon>
    </lineage>
</organism>
<feature type="transmembrane region" description="Helical" evidence="5">
    <location>
        <begin position="20"/>
        <end position="40"/>
    </location>
</feature>
<name>A0A7U7PR13_RALSL</name>
<feature type="transmembrane region" description="Helical" evidence="5">
    <location>
        <begin position="87"/>
        <end position="107"/>
    </location>
</feature>
<keyword evidence="7" id="KW-1185">Reference proteome</keyword>
<keyword evidence="3 5" id="KW-1133">Transmembrane helix</keyword>
<evidence type="ECO:0000256" key="5">
    <source>
        <dbReference type="SAM" id="Phobius"/>
    </source>
</evidence>
<dbReference type="InterPro" id="IPR032808">
    <property type="entry name" value="DoxX"/>
</dbReference>
<dbReference type="Pfam" id="PF13564">
    <property type="entry name" value="DoxX_2"/>
    <property type="match status" value="1"/>
</dbReference>
<gene>
    <name evidence="6" type="ORF">RSIPO_04275</name>
</gene>
<reference evidence="6" key="1">
    <citation type="submission" date="2014-11" db="EMBL/GenBank/DDBJ databases">
        <authorList>
            <person name="Genoscope - CEA"/>
        </authorList>
    </citation>
    <scope>NUCLEOTIDE SEQUENCE</scope>
    <source>
        <strain evidence="6">IPO1609</strain>
    </source>
</reference>
<evidence type="ECO:0000256" key="3">
    <source>
        <dbReference type="ARBA" id="ARBA00022989"/>
    </source>
</evidence>
<dbReference type="RefSeq" id="WP_003264901.1">
    <property type="nucleotide sequence ID" value="NZ_LN651281.1"/>
</dbReference>
<evidence type="ECO:0000313" key="6">
    <source>
        <dbReference type="EMBL" id="CEJ17579.1"/>
    </source>
</evidence>
<feature type="transmembrane region" description="Helical" evidence="5">
    <location>
        <begin position="60"/>
        <end position="80"/>
    </location>
</feature>
<comment type="subcellular location">
    <subcellularLocation>
        <location evidence="1">Membrane</location>
        <topology evidence="1">Multi-pass membrane protein</topology>
    </subcellularLocation>
</comment>